<dbReference type="GO" id="GO:0016887">
    <property type="term" value="F:ATP hydrolysis activity"/>
    <property type="evidence" value="ECO:0007669"/>
    <property type="project" value="InterPro"/>
</dbReference>
<keyword evidence="6" id="KW-0067">ATP-binding</keyword>
<evidence type="ECO:0000256" key="2">
    <source>
        <dbReference type="ARBA" id="ARBA00005814"/>
    </source>
</evidence>
<evidence type="ECO:0000259" key="10">
    <source>
        <dbReference type="PROSITE" id="PS50893"/>
    </source>
</evidence>
<protein>
    <recommendedName>
        <fullName evidence="10">ABC transporter domain-containing protein</fullName>
    </recommendedName>
</protein>
<sequence>MIFCHSLEHLEEVEFFERLTSACSNIFTVPMEMSVFVREHLNYWYSLKSFYFAKTLADIPFQIVFSIIYVAIVYFMTSQPLEVTRFLMLLTMCVMTSLVAQSLGLLIGAAMNNGVFFGPVASVPILLFSGFFVTFSAIPSYLQWVPYISYIRYGFEGAMLSIYGYGRAKLKCSEAYCHFKNPATFLEELDMDQGRYWVDVVALAGFFFLLRIVAFLVLKLKLKLDNSDVVVCWRIEQPVDNCMHYSLSSAKLRISTIGEWRVSDSAVLPGTQPKAAMKLEAQSPTVSTTADAALFGGCRKGSSVKVTITPCQPKTLTHLPKRQPVDIGFDDLTYTVREGRKKNCNPILHRLLVAIPSFHRVSIVIPNLHRVLIAIPNLHRVLIAIPSFHRVLIAIPNLHRVLIAIPSLHRVSIAIPNSHRVLIAIPNSHLVSIAIPNSHRVSIAIPNSHHVLIAIPNSHRVLIAIPNLHRVLIIIPNLHRVLIVIPNLHRVLIAIPNLHRVLIAIPNLHRVMIAIPNSHRVSIAIPNSHRVSIAIPNSHRVSIAIPNSHRVSIAIPNLHQEKLILKSVSGRLRSGELTAIMGPSGAGKSTLLNILTGYKSSGMEGSITTNGHERNLSQFRKLSCYIMQDNQLHANLTVEEAMNVAASLKLGKTVTQHEKMEVILEILETLGLQEHRRTMTSCLSGGQKKRLSIALELVNNPPIMFFDEPTSGLDSSSCFQCISLLKSLARGGRTIICTIHQPSARLFEMFDHLYTLAEGQCVYQGSTQQLVPFLGRLGLVCPSYHNPASFVIEVSCGEYGDNIKKLVAAIQNGKHDIRTGKPFPDLPEDEILNNSVKEKLTNGKADNVNVSVTQPGDKFLYKQIVDHWEPKLVQHLHSQQRYCQGGTQRGTVSIVVLDLYNTCTASNDIAKEGHSDYSSPRLVQHLHSQQRYCQGGSQTNTNAGAVVIPVDLTGADKTLEVGVESALLDTGLETSNWRYATSEFTQFWIVLKRTLLFSCRDWTLMYLRLFAHILVGCLIGALYYNIGNDGAKVLSNLGFLFFNMLFLMYTSMTITILSCKYFPVPLEMPVLLKENFNRWYSLRSYYLAITLSDIPFQVLMALTLYSSDVLSPGTNSSYIIQLVMYCLQAVFCIIYVTIVYLLTGQPAEMYRYSMFLGACLLIAFVAQSVGLVVGAAMNVQNGVFLAPVMSVPFLLFSGFFVSFDAIPIYLRWITYLSYIRYGFEGTALATYAFDRPALKCSQAYCHFKKPITTLEELDMLNADFSVDIIALVVIFFVLRVAAFLFLRWKLLSTR</sequence>
<dbReference type="FunFam" id="3.40.50.300:FF:000891">
    <property type="entry name" value="ATP-binding cassette sub-family G member"/>
    <property type="match status" value="1"/>
</dbReference>
<dbReference type="Gene3D" id="3.40.50.300">
    <property type="entry name" value="P-loop containing nucleotide triphosphate hydrolases"/>
    <property type="match status" value="1"/>
</dbReference>
<feature type="transmembrane region" description="Helical" evidence="9">
    <location>
        <begin position="196"/>
        <end position="218"/>
    </location>
</feature>
<keyword evidence="4 9" id="KW-0812">Transmembrane</keyword>
<evidence type="ECO:0000256" key="6">
    <source>
        <dbReference type="ARBA" id="ARBA00022840"/>
    </source>
</evidence>
<organism evidence="11">
    <name type="scientific">Timema cristinae</name>
    <name type="common">Walking stick</name>
    <dbReference type="NCBI Taxonomy" id="61476"/>
    <lineage>
        <taxon>Eukaryota</taxon>
        <taxon>Metazoa</taxon>
        <taxon>Ecdysozoa</taxon>
        <taxon>Arthropoda</taxon>
        <taxon>Hexapoda</taxon>
        <taxon>Insecta</taxon>
        <taxon>Pterygota</taxon>
        <taxon>Neoptera</taxon>
        <taxon>Polyneoptera</taxon>
        <taxon>Phasmatodea</taxon>
        <taxon>Timematodea</taxon>
        <taxon>Timematoidea</taxon>
        <taxon>Timematidae</taxon>
        <taxon>Timema</taxon>
    </lineage>
</organism>
<comment type="similarity">
    <text evidence="2">Belongs to the ABC transporter superfamily. ABCG family. Eye pigment precursor importer (TC 3.A.1.204) subfamily.</text>
</comment>
<dbReference type="InterPro" id="IPR013525">
    <property type="entry name" value="ABC2_TM"/>
</dbReference>
<dbReference type="InterPro" id="IPR003439">
    <property type="entry name" value="ABC_transporter-like_ATP-bd"/>
</dbReference>
<feature type="transmembrane region" description="Helical" evidence="9">
    <location>
        <begin position="1183"/>
        <end position="1203"/>
    </location>
</feature>
<evidence type="ECO:0000256" key="4">
    <source>
        <dbReference type="ARBA" id="ARBA00022692"/>
    </source>
</evidence>
<feature type="transmembrane region" description="Helical" evidence="9">
    <location>
        <begin position="59"/>
        <end position="77"/>
    </location>
</feature>
<dbReference type="GO" id="GO:0140359">
    <property type="term" value="F:ABC-type transporter activity"/>
    <property type="evidence" value="ECO:0007669"/>
    <property type="project" value="InterPro"/>
</dbReference>
<dbReference type="PROSITE" id="PS00211">
    <property type="entry name" value="ABC_TRANSPORTER_1"/>
    <property type="match status" value="1"/>
</dbReference>
<evidence type="ECO:0000256" key="7">
    <source>
        <dbReference type="ARBA" id="ARBA00022989"/>
    </source>
</evidence>
<evidence type="ECO:0000256" key="9">
    <source>
        <dbReference type="SAM" id="Phobius"/>
    </source>
</evidence>
<evidence type="ECO:0000256" key="5">
    <source>
        <dbReference type="ARBA" id="ARBA00022741"/>
    </source>
</evidence>
<dbReference type="GO" id="GO:0005886">
    <property type="term" value="C:plasma membrane"/>
    <property type="evidence" value="ECO:0007669"/>
    <property type="project" value="TreeGrafter"/>
</dbReference>
<dbReference type="CDD" id="cd03213">
    <property type="entry name" value="ABCG_EPDR"/>
    <property type="match status" value="1"/>
</dbReference>
<feature type="transmembrane region" description="Helical" evidence="9">
    <location>
        <begin position="1154"/>
        <end position="1177"/>
    </location>
</feature>
<reference evidence="11" key="1">
    <citation type="submission" date="2020-11" db="EMBL/GenBank/DDBJ databases">
        <authorList>
            <person name="Tran Van P."/>
        </authorList>
    </citation>
    <scope>NUCLEOTIDE SEQUENCE</scope>
</reference>
<keyword evidence="8 9" id="KW-0472">Membrane</keyword>
<feature type="transmembrane region" description="Helical" evidence="9">
    <location>
        <begin position="1118"/>
        <end position="1142"/>
    </location>
</feature>
<feature type="transmembrane region" description="Helical" evidence="9">
    <location>
        <begin position="1038"/>
        <end position="1063"/>
    </location>
</feature>
<dbReference type="EMBL" id="OC317764">
    <property type="protein sequence ID" value="CAD7398933.1"/>
    <property type="molecule type" value="Genomic_DNA"/>
</dbReference>
<proteinExistence type="inferred from homology"/>
<feature type="domain" description="ABC transporter" evidence="10">
    <location>
        <begin position="543"/>
        <end position="783"/>
    </location>
</feature>
<dbReference type="GO" id="GO:0005524">
    <property type="term" value="F:ATP binding"/>
    <property type="evidence" value="ECO:0007669"/>
    <property type="project" value="UniProtKB-KW"/>
</dbReference>
<evidence type="ECO:0000256" key="8">
    <source>
        <dbReference type="ARBA" id="ARBA00023136"/>
    </source>
</evidence>
<feature type="transmembrane region" description="Helical" evidence="9">
    <location>
        <begin position="1084"/>
        <end position="1106"/>
    </location>
</feature>
<dbReference type="InterPro" id="IPR043926">
    <property type="entry name" value="ABCG_dom"/>
</dbReference>
<dbReference type="Pfam" id="PF19055">
    <property type="entry name" value="ABC2_membrane_7"/>
    <property type="match status" value="1"/>
</dbReference>
<keyword evidence="3" id="KW-0813">Transport</keyword>
<dbReference type="InterPro" id="IPR003593">
    <property type="entry name" value="AAA+_ATPase"/>
</dbReference>
<name>A0A7R9GW43_TIMCR</name>
<comment type="subcellular location">
    <subcellularLocation>
        <location evidence="1">Membrane</location>
        <topology evidence="1">Multi-pass membrane protein</topology>
    </subcellularLocation>
</comment>
<feature type="transmembrane region" description="Helical" evidence="9">
    <location>
        <begin position="116"/>
        <end position="138"/>
    </location>
</feature>
<dbReference type="InterPro" id="IPR027417">
    <property type="entry name" value="P-loop_NTPase"/>
</dbReference>
<dbReference type="InterPro" id="IPR050352">
    <property type="entry name" value="ABCG_transporters"/>
</dbReference>
<feature type="transmembrane region" description="Helical" evidence="9">
    <location>
        <begin position="1006"/>
        <end position="1026"/>
    </location>
</feature>
<keyword evidence="7 9" id="KW-1133">Transmembrane helix</keyword>
<dbReference type="Pfam" id="PF01061">
    <property type="entry name" value="ABC2_membrane"/>
    <property type="match status" value="3"/>
</dbReference>
<dbReference type="SUPFAM" id="SSF52540">
    <property type="entry name" value="P-loop containing nucleoside triphosphate hydrolases"/>
    <property type="match status" value="1"/>
</dbReference>
<feature type="transmembrane region" description="Helical" evidence="9">
    <location>
        <begin position="89"/>
        <end position="110"/>
    </location>
</feature>
<evidence type="ECO:0000256" key="3">
    <source>
        <dbReference type="ARBA" id="ARBA00022448"/>
    </source>
</evidence>
<dbReference type="PANTHER" id="PTHR48041:SF6">
    <property type="entry name" value="PROTEIN WHITE-LIKE PROTEIN"/>
    <property type="match status" value="1"/>
</dbReference>
<dbReference type="SMART" id="SM00382">
    <property type="entry name" value="AAA"/>
    <property type="match status" value="1"/>
</dbReference>
<feature type="transmembrane region" description="Helical" evidence="9">
    <location>
        <begin position="1264"/>
        <end position="1286"/>
    </location>
</feature>
<dbReference type="Pfam" id="PF00005">
    <property type="entry name" value="ABC_tran"/>
    <property type="match status" value="1"/>
</dbReference>
<dbReference type="PANTHER" id="PTHR48041">
    <property type="entry name" value="ABC TRANSPORTER G FAMILY MEMBER 28"/>
    <property type="match status" value="1"/>
</dbReference>
<evidence type="ECO:0000256" key="1">
    <source>
        <dbReference type="ARBA" id="ARBA00004141"/>
    </source>
</evidence>
<keyword evidence="5" id="KW-0547">Nucleotide-binding</keyword>
<dbReference type="PROSITE" id="PS50893">
    <property type="entry name" value="ABC_TRANSPORTER_2"/>
    <property type="match status" value="1"/>
</dbReference>
<dbReference type="InterPro" id="IPR017871">
    <property type="entry name" value="ABC_transporter-like_CS"/>
</dbReference>
<evidence type="ECO:0000313" key="11">
    <source>
        <dbReference type="EMBL" id="CAD7398933.1"/>
    </source>
</evidence>
<accession>A0A7R9GW43</accession>
<gene>
    <name evidence="11" type="ORF">TCEB3V08_LOCUS4725</name>
</gene>